<dbReference type="Proteomes" id="UP000784294">
    <property type="component" value="Unassembled WGS sequence"/>
</dbReference>
<gene>
    <name evidence="1" type="ORF">PXEA_LOCUS9376</name>
</gene>
<comment type="caution">
    <text evidence="1">The sequence shown here is derived from an EMBL/GenBank/DDBJ whole genome shotgun (WGS) entry which is preliminary data.</text>
</comment>
<keyword evidence="2" id="KW-1185">Reference proteome</keyword>
<protein>
    <submittedName>
        <fullName evidence="1">Uncharacterized protein</fullName>
    </submittedName>
</protein>
<organism evidence="1 2">
    <name type="scientific">Protopolystoma xenopodis</name>
    <dbReference type="NCBI Taxonomy" id="117903"/>
    <lineage>
        <taxon>Eukaryota</taxon>
        <taxon>Metazoa</taxon>
        <taxon>Spiralia</taxon>
        <taxon>Lophotrochozoa</taxon>
        <taxon>Platyhelminthes</taxon>
        <taxon>Monogenea</taxon>
        <taxon>Polyopisthocotylea</taxon>
        <taxon>Polystomatidea</taxon>
        <taxon>Polystomatidae</taxon>
        <taxon>Protopolystoma</taxon>
    </lineage>
</organism>
<evidence type="ECO:0000313" key="1">
    <source>
        <dbReference type="EMBL" id="VEL15936.1"/>
    </source>
</evidence>
<sequence>MVARSHLDALASWLQAAPRQVLSQLARRSNQHVAKAHFSSHLPTRPLFPPSHRSPNTSIPPPLFVRHQTKLKLTFLPCSARMPTNPSHIGSAFTCFFRGLCTCLESCLFGYCPNPSSTSSNFSFTSSSSSSFSCSSFAPLCFQFLNPPLTGLYFGWANLLCLSIHY</sequence>
<reference evidence="1" key="1">
    <citation type="submission" date="2018-11" db="EMBL/GenBank/DDBJ databases">
        <authorList>
            <consortium name="Pathogen Informatics"/>
        </authorList>
    </citation>
    <scope>NUCLEOTIDE SEQUENCE</scope>
</reference>
<proteinExistence type="predicted"/>
<name>A0A448WN24_9PLAT</name>
<dbReference type="EMBL" id="CAAALY010026499">
    <property type="protein sequence ID" value="VEL15936.1"/>
    <property type="molecule type" value="Genomic_DNA"/>
</dbReference>
<evidence type="ECO:0000313" key="2">
    <source>
        <dbReference type="Proteomes" id="UP000784294"/>
    </source>
</evidence>
<dbReference type="AlphaFoldDB" id="A0A448WN24"/>
<accession>A0A448WN24</accession>